<feature type="transmembrane region" description="Helical" evidence="1">
    <location>
        <begin position="74"/>
        <end position="92"/>
    </location>
</feature>
<dbReference type="OrthoDB" id="9803832at2"/>
<dbReference type="InterPro" id="IPR009732">
    <property type="entry name" value="DUF1304"/>
</dbReference>
<evidence type="ECO:0000256" key="1">
    <source>
        <dbReference type="SAM" id="Phobius"/>
    </source>
</evidence>
<feature type="transmembrane region" description="Helical" evidence="1">
    <location>
        <begin position="48"/>
        <end position="68"/>
    </location>
</feature>
<accession>A0A2T0JYH0</accession>
<dbReference type="Proteomes" id="UP000239415">
    <property type="component" value="Unassembled WGS sequence"/>
</dbReference>
<dbReference type="PANTHER" id="PTHR38446:SF1">
    <property type="entry name" value="BLL0914 PROTEIN"/>
    <property type="match status" value="1"/>
</dbReference>
<keyword evidence="1" id="KW-0472">Membrane</keyword>
<proteinExistence type="predicted"/>
<organism evidence="2 3">
    <name type="scientific">Actinoplanes italicus</name>
    <dbReference type="NCBI Taxonomy" id="113567"/>
    <lineage>
        <taxon>Bacteria</taxon>
        <taxon>Bacillati</taxon>
        <taxon>Actinomycetota</taxon>
        <taxon>Actinomycetes</taxon>
        <taxon>Micromonosporales</taxon>
        <taxon>Micromonosporaceae</taxon>
        <taxon>Actinoplanes</taxon>
    </lineage>
</organism>
<feature type="transmembrane region" description="Helical" evidence="1">
    <location>
        <begin position="99"/>
        <end position="115"/>
    </location>
</feature>
<sequence>MLIIGNVLAAIVALIHVYIAVLEMFLWTKPQGRKAFGFTPEFAEQTKVLGLNQGLYNGFLAAGLFWGLLGGGKAVVIFFLLCVAIAGIVGALTASRRIIYIQTVPAALALIPLLLA</sequence>
<gene>
    <name evidence="2" type="ORF">CLV67_12545</name>
</gene>
<dbReference type="AlphaFoldDB" id="A0A2T0JYH0"/>
<keyword evidence="1" id="KW-0812">Transmembrane</keyword>
<comment type="caution">
    <text evidence="2">The sequence shown here is derived from an EMBL/GenBank/DDBJ whole genome shotgun (WGS) entry which is preliminary data.</text>
</comment>
<evidence type="ECO:0000313" key="2">
    <source>
        <dbReference type="EMBL" id="PRX13333.1"/>
    </source>
</evidence>
<feature type="transmembrane region" description="Helical" evidence="1">
    <location>
        <begin position="6"/>
        <end position="27"/>
    </location>
</feature>
<dbReference type="Pfam" id="PF06993">
    <property type="entry name" value="DUF1304"/>
    <property type="match status" value="1"/>
</dbReference>
<dbReference type="PANTHER" id="PTHR38446">
    <property type="entry name" value="BLL0914 PROTEIN"/>
    <property type="match status" value="1"/>
</dbReference>
<keyword evidence="1" id="KW-1133">Transmembrane helix</keyword>
<protein>
    <submittedName>
        <fullName evidence="2">Putative membrane protein</fullName>
    </submittedName>
</protein>
<keyword evidence="3" id="KW-1185">Reference proteome</keyword>
<evidence type="ECO:0000313" key="3">
    <source>
        <dbReference type="Proteomes" id="UP000239415"/>
    </source>
</evidence>
<dbReference type="RefSeq" id="WP_106328965.1">
    <property type="nucleotide sequence ID" value="NZ_BOMO01000127.1"/>
</dbReference>
<dbReference type="EMBL" id="PVMZ01000025">
    <property type="protein sequence ID" value="PRX13333.1"/>
    <property type="molecule type" value="Genomic_DNA"/>
</dbReference>
<name>A0A2T0JYH0_9ACTN</name>
<reference evidence="2 3" key="1">
    <citation type="submission" date="2018-03" db="EMBL/GenBank/DDBJ databases">
        <title>Genomic Encyclopedia of Archaeal and Bacterial Type Strains, Phase II (KMG-II): from individual species to whole genera.</title>
        <authorList>
            <person name="Goeker M."/>
        </authorList>
    </citation>
    <scope>NUCLEOTIDE SEQUENCE [LARGE SCALE GENOMIC DNA]</scope>
    <source>
        <strain evidence="2 3">DSM 43146</strain>
    </source>
</reference>